<name>A0A382LPN1_9ZZZZ</name>
<reference evidence="1" key="1">
    <citation type="submission" date="2018-05" db="EMBL/GenBank/DDBJ databases">
        <authorList>
            <person name="Lanie J.A."/>
            <person name="Ng W.-L."/>
            <person name="Kazmierczak K.M."/>
            <person name="Andrzejewski T.M."/>
            <person name="Davidsen T.M."/>
            <person name="Wayne K.J."/>
            <person name="Tettelin H."/>
            <person name="Glass J.I."/>
            <person name="Rusch D."/>
            <person name="Podicherti R."/>
            <person name="Tsui H.-C.T."/>
            <person name="Winkler M.E."/>
        </authorList>
    </citation>
    <scope>NUCLEOTIDE SEQUENCE</scope>
</reference>
<accession>A0A382LPN1</accession>
<sequence length="213" mass="24140">PTVDKYISLYSEPGSDMGPYDRLTTDLRPVRDSVQVWDLVLETNMGACEATMEMRLSGDLNDDQLWMIDMQNRTLTELLGGQTHQHGVSILSTDLENRYKLVHGSGQDVERIIEEALMTIPVRFSLGNNYPNPFNPVTVIPFSIPEPSIVIINIYDIRGREIGQIANEYLGSGFYTRGWNGRDHQGRPVSTGVYYYGLETGSFRNFKKMVLIK</sequence>
<dbReference type="InterPro" id="IPR026444">
    <property type="entry name" value="Secre_tail"/>
</dbReference>
<gene>
    <name evidence="1" type="ORF">METZ01_LOCUS291370</name>
</gene>
<dbReference type="AlphaFoldDB" id="A0A382LPN1"/>
<evidence type="ECO:0000313" key="1">
    <source>
        <dbReference type="EMBL" id="SVC38516.1"/>
    </source>
</evidence>
<organism evidence="1">
    <name type="scientific">marine metagenome</name>
    <dbReference type="NCBI Taxonomy" id="408172"/>
    <lineage>
        <taxon>unclassified sequences</taxon>
        <taxon>metagenomes</taxon>
        <taxon>ecological metagenomes</taxon>
    </lineage>
</organism>
<dbReference type="NCBIfam" id="TIGR04183">
    <property type="entry name" value="Por_Secre_tail"/>
    <property type="match status" value="1"/>
</dbReference>
<feature type="non-terminal residue" evidence="1">
    <location>
        <position position="1"/>
    </location>
</feature>
<dbReference type="EMBL" id="UINC01088367">
    <property type="protein sequence ID" value="SVC38516.1"/>
    <property type="molecule type" value="Genomic_DNA"/>
</dbReference>
<protein>
    <recommendedName>
        <fullName evidence="2">FlgD Ig-like domain-containing protein</fullName>
    </recommendedName>
</protein>
<proteinExistence type="predicted"/>
<dbReference type="Gene3D" id="2.60.40.4070">
    <property type="match status" value="1"/>
</dbReference>
<evidence type="ECO:0008006" key="2">
    <source>
        <dbReference type="Google" id="ProtNLM"/>
    </source>
</evidence>